<evidence type="ECO:0000256" key="14">
    <source>
        <dbReference type="ARBA" id="ARBA00048359"/>
    </source>
</evidence>
<dbReference type="SUPFAM" id="SSF50677">
    <property type="entry name" value="ValRS/IleRS/LeuRS editing domain"/>
    <property type="match status" value="1"/>
</dbReference>
<dbReference type="CDD" id="cd07961">
    <property type="entry name" value="Anticodon_Ia_Ile_ABEc"/>
    <property type="match status" value="1"/>
</dbReference>
<keyword evidence="10 15" id="KW-0067">ATP-binding</keyword>
<dbReference type="Pfam" id="PF08264">
    <property type="entry name" value="Anticodon_1"/>
    <property type="match status" value="1"/>
</dbReference>
<evidence type="ECO:0000256" key="13">
    <source>
        <dbReference type="ARBA" id="ARBA00025217"/>
    </source>
</evidence>
<protein>
    <recommendedName>
        <fullName evidence="15">Isoleucine--tRNA ligase</fullName>
        <ecNumber evidence="15">6.1.1.5</ecNumber>
    </recommendedName>
    <alternativeName>
        <fullName evidence="15">Isoleucyl-tRNA synthetase</fullName>
        <shortName evidence="15">IleRS</shortName>
    </alternativeName>
</protein>
<evidence type="ECO:0000256" key="11">
    <source>
        <dbReference type="ARBA" id="ARBA00022917"/>
    </source>
</evidence>
<comment type="caution">
    <text evidence="18">The sequence shown here is derived from an EMBL/GenBank/DDBJ whole genome shotgun (WGS) entry which is preliminary data.</text>
</comment>
<dbReference type="GO" id="GO:0005737">
    <property type="term" value="C:cytoplasm"/>
    <property type="evidence" value="ECO:0007669"/>
    <property type="project" value="UniProtKB-SubCell"/>
</dbReference>
<comment type="similarity">
    <text evidence="3 15">Belongs to the class-I aminoacyl-tRNA synthetase family. IleS type 2 subfamily.</text>
</comment>
<dbReference type="Pfam" id="PF00133">
    <property type="entry name" value="tRNA-synt_1"/>
    <property type="match status" value="2"/>
</dbReference>
<evidence type="ECO:0000259" key="16">
    <source>
        <dbReference type="Pfam" id="PF00133"/>
    </source>
</evidence>
<dbReference type="Gene3D" id="3.40.50.620">
    <property type="entry name" value="HUPs"/>
    <property type="match status" value="3"/>
</dbReference>
<name>A0A1G2D5W2_9BACT</name>
<feature type="short sequence motif" description="'HIGH' region" evidence="15">
    <location>
        <begin position="58"/>
        <end position="68"/>
    </location>
</feature>
<comment type="cofactor">
    <cofactor evidence="1 15">
        <name>Zn(2+)</name>
        <dbReference type="ChEBI" id="CHEBI:29105"/>
    </cofactor>
</comment>
<dbReference type="InterPro" id="IPR013078">
    <property type="entry name" value="His_Pase_superF_clade-1"/>
</dbReference>
<keyword evidence="12 15" id="KW-0030">Aminoacyl-tRNA synthetase</keyword>
<organism evidence="18 19">
    <name type="scientific">Candidatus Lloydbacteria bacterium RIFCSPHIGHO2_02_FULL_50_13</name>
    <dbReference type="NCBI Taxonomy" id="1798661"/>
    <lineage>
        <taxon>Bacteria</taxon>
        <taxon>Candidatus Lloydiibacteriota</taxon>
    </lineage>
</organism>
<proteinExistence type="inferred from homology"/>
<dbReference type="InterPro" id="IPR002300">
    <property type="entry name" value="aa-tRNA-synth_Ia"/>
</dbReference>
<dbReference type="Pfam" id="PF00300">
    <property type="entry name" value="His_Phos_1"/>
    <property type="match status" value="1"/>
</dbReference>
<keyword evidence="8 15" id="KW-0547">Nucleotide-binding</keyword>
<feature type="binding site" evidence="15">
    <location>
        <position position="833"/>
    </location>
    <ligand>
        <name>ATP</name>
        <dbReference type="ChEBI" id="CHEBI:30616"/>
    </ligand>
</feature>
<dbReference type="InterPro" id="IPR009080">
    <property type="entry name" value="tRNAsynth_Ia_anticodon-bd"/>
</dbReference>
<dbReference type="HAMAP" id="MF_02003">
    <property type="entry name" value="Ile_tRNA_synth_type2"/>
    <property type="match status" value="1"/>
</dbReference>
<dbReference type="InterPro" id="IPR009008">
    <property type="entry name" value="Val/Leu/Ile-tRNA-synth_edit"/>
</dbReference>
<evidence type="ECO:0000256" key="9">
    <source>
        <dbReference type="ARBA" id="ARBA00022833"/>
    </source>
</evidence>
<evidence type="ECO:0000256" key="4">
    <source>
        <dbReference type="ARBA" id="ARBA00011245"/>
    </source>
</evidence>
<dbReference type="Gene3D" id="1.10.730.10">
    <property type="entry name" value="Isoleucyl-tRNA Synthetase, Domain 1"/>
    <property type="match status" value="1"/>
</dbReference>
<keyword evidence="7 15" id="KW-0479">Metal-binding</keyword>
<dbReference type="SUPFAM" id="SSF52374">
    <property type="entry name" value="Nucleotidylyl transferase"/>
    <property type="match status" value="1"/>
</dbReference>
<feature type="short sequence motif" description="'KMSKS' region" evidence="15">
    <location>
        <begin position="830"/>
        <end position="834"/>
    </location>
</feature>
<dbReference type="GO" id="GO:0008270">
    <property type="term" value="F:zinc ion binding"/>
    <property type="evidence" value="ECO:0007669"/>
    <property type="project" value="UniProtKB-UniRule"/>
</dbReference>
<dbReference type="PANTHER" id="PTHR42780:SF1">
    <property type="entry name" value="ISOLEUCINE--TRNA LIGASE, CYTOPLASMIC"/>
    <property type="match status" value="1"/>
</dbReference>
<evidence type="ECO:0000256" key="1">
    <source>
        <dbReference type="ARBA" id="ARBA00001947"/>
    </source>
</evidence>
<evidence type="ECO:0000256" key="7">
    <source>
        <dbReference type="ARBA" id="ARBA00022723"/>
    </source>
</evidence>
<evidence type="ECO:0000256" key="15">
    <source>
        <dbReference type="HAMAP-Rule" id="MF_02003"/>
    </source>
</evidence>
<dbReference type="Gene3D" id="3.40.50.1240">
    <property type="entry name" value="Phosphoglycerate mutase-like"/>
    <property type="match status" value="1"/>
</dbReference>
<evidence type="ECO:0000256" key="2">
    <source>
        <dbReference type="ARBA" id="ARBA00004496"/>
    </source>
</evidence>
<comment type="domain">
    <text evidence="15">IleRS has two distinct active sites: one for aminoacylation and one for editing. The misactivated valine is translocated from the active site to the editing site, which sterically excludes the correctly activated isoleucine. The single editing site contains two valyl binding pockets, one specific for each substrate (Val-AMP or Val-tRNA(Ile)).</text>
</comment>
<comment type="subcellular location">
    <subcellularLocation>
        <location evidence="2 15">Cytoplasm</location>
    </subcellularLocation>
</comment>
<dbReference type="SUPFAM" id="SSF47323">
    <property type="entry name" value="Anticodon-binding domain of a subclass of class I aminoacyl-tRNA synthetases"/>
    <property type="match status" value="1"/>
</dbReference>
<evidence type="ECO:0000313" key="19">
    <source>
        <dbReference type="Proteomes" id="UP000177996"/>
    </source>
</evidence>
<dbReference type="GO" id="GO:0002161">
    <property type="term" value="F:aminoacyl-tRNA deacylase activity"/>
    <property type="evidence" value="ECO:0007669"/>
    <property type="project" value="InterPro"/>
</dbReference>
<evidence type="ECO:0000256" key="6">
    <source>
        <dbReference type="ARBA" id="ARBA00022598"/>
    </source>
</evidence>
<evidence type="ECO:0000256" key="3">
    <source>
        <dbReference type="ARBA" id="ARBA00007078"/>
    </source>
</evidence>
<dbReference type="EC" id="6.1.1.5" evidence="15"/>
<evidence type="ECO:0000259" key="17">
    <source>
        <dbReference type="Pfam" id="PF08264"/>
    </source>
</evidence>
<keyword evidence="11 15" id="KW-0648">Protein biosynthesis</keyword>
<dbReference type="PROSITE" id="PS00175">
    <property type="entry name" value="PG_MUTASE"/>
    <property type="match status" value="1"/>
</dbReference>
<keyword evidence="9 15" id="KW-0862">Zinc</keyword>
<comment type="subunit">
    <text evidence="4 15">Monomer.</text>
</comment>
<feature type="domain" description="Aminoacyl-tRNA synthetase class Ia" evidence="16">
    <location>
        <begin position="28"/>
        <end position="523"/>
    </location>
</feature>
<dbReference type="STRING" id="1798661.A3D65_05610"/>
<dbReference type="InterPro" id="IPR002301">
    <property type="entry name" value="Ile-tRNA-ligase"/>
</dbReference>
<comment type="function">
    <text evidence="13 15">Catalyzes the attachment of isoleucine to tRNA(Ile). As IleRS can inadvertently accommodate and process structurally similar amino acids such as valine, to avoid such errors it has two additional distinct tRNA(Ile)-dependent editing activities. One activity is designated as 'pretransfer' editing and involves the hydrolysis of activated Val-AMP. The other activity is designated 'posttransfer' editing and involves deacylation of mischarged Val-tRNA(Ile).</text>
</comment>
<dbReference type="EMBL" id="MHLL01000024">
    <property type="protein sequence ID" value="OGZ08937.1"/>
    <property type="molecule type" value="Genomic_DNA"/>
</dbReference>
<sequence>MLKKEKKKKEAKEGGEAKMTIGEREEAVLQFWKERDIFAKSLKQTEGKEPYIFYDGPPFATGLPHHGHLLQGTIKDIIPRYQTMRGRYVRRQWGWDCHGLPVENIVEGELGLKKKQDIEAYGIEKFNQKARESVMTYDKEWKTIVPRMGRWVDIEHAYKTMDPSYTESIWWAFKKLHDKKLIYGGYKSMHICPRCETTLAASEVAQGYKDVKDISVYVKFKLKPGQKIQGKEAGENTFLLAWTTTSWTLPGNVALAIGSEIDYVATKQGSEILILSMGAWEEKWKKDGWEENFIKDLKGKDLVNLEYEPIFDDYYKNEKLENHKNGWKVYAADFVTTESGSGIVHIAPAFGEDDMEFGKKMKLPFIQHVGMNGVIKPEVKGFAGMHVKPKSDDDKERLGTDIAVLKYLQEHGTFFAKENITHSYPHCWRCDWPLLNYAASSWFVDVTKLKPKLIAENKEINWVPEGIREGRFGKWLEGARDWAISRSRYWGAPIPVWRCNKCANIESVGSLAELRAKTASGNIYFVMRHGEAENNVKNVASSRVEEEFHLTERGKAQARSATLKLKEKGIELIIASPILRTRETAAIVAGELGISEKAITYDARIIETDTGDFSGGPVDAYRGYFSSIREKFTKSTPHGITLEQMKTRLGGFLYETDQKHKGKNILIVTHEYDAWLLEAASRGATNEETVQLREEKGDDYIEFAEVRPLAFAPIPHNNKYELDFHRPFVDRITYKCSCGLGTMERTPDVFDCWFESGAMPFAQFHYMGDETTPEGKLFMKNFPADFIAEALDQTRGWFYTMLILSTALFDRAAFKSVIATGLVLAEDGQKMSKKLKNYADPMELAAKYGADAVRFYMVNSPVVRGEELQFTVSGVDEIYKKITLRLDNVRSFYELYAKENTIRRELPESENVLDRWIVARWQETHAEVTHHLDTHELDKATRAIAPFVDDLSTWYIRRSRERFKSPDEGGGRQARETTGWILLQCAKLLAPFMPFLGEDLYRRLSVEEQKESVHLEEWPPMGVSAQGILEEMAEVRRIVSLALELRAKAGIKVRQPLAKLTAPKLSRELAALVIDEINVKEIVEGTEIALDTTLTPELKQEGLLRDLIRHVQDLRKQNGFTPNDRAVLTIATDKVGEAFVTSVKDELLKATNSDRVVFGTDGDTDPIVTEDFALTVGVTKK</sequence>
<dbReference type="InterPro" id="IPR001345">
    <property type="entry name" value="PG/BPGM_mutase_AS"/>
</dbReference>
<dbReference type="InterPro" id="IPR033709">
    <property type="entry name" value="Anticodon_Ile_ABEc"/>
</dbReference>
<dbReference type="Pfam" id="PF19302">
    <property type="entry name" value="DUF5915"/>
    <property type="match status" value="1"/>
</dbReference>
<evidence type="ECO:0000313" key="18">
    <source>
        <dbReference type="EMBL" id="OGZ08937.1"/>
    </source>
</evidence>
<evidence type="ECO:0000256" key="12">
    <source>
        <dbReference type="ARBA" id="ARBA00023146"/>
    </source>
</evidence>
<dbReference type="InterPro" id="IPR023586">
    <property type="entry name" value="Ile-tRNA-ligase_type2"/>
</dbReference>
<feature type="domain" description="Methionyl/Valyl/Leucyl/Isoleucyl-tRNA synthetase anticodon-binding" evidence="17">
    <location>
        <begin position="914"/>
        <end position="1058"/>
    </location>
</feature>
<dbReference type="GO" id="GO:0005524">
    <property type="term" value="F:ATP binding"/>
    <property type="evidence" value="ECO:0007669"/>
    <property type="project" value="UniProtKB-UniRule"/>
</dbReference>
<dbReference type="InterPro" id="IPR029033">
    <property type="entry name" value="His_PPase_superfam"/>
</dbReference>
<dbReference type="Gene3D" id="3.90.740.10">
    <property type="entry name" value="Valyl/Leucyl/Isoleucyl-tRNA synthetase, editing domain"/>
    <property type="match status" value="1"/>
</dbReference>
<evidence type="ECO:0000256" key="10">
    <source>
        <dbReference type="ARBA" id="ARBA00022840"/>
    </source>
</evidence>
<dbReference type="Proteomes" id="UP000177996">
    <property type="component" value="Unassembled WGS sequence"/>
</dbReference>
<comment type="catalytic activity">
    <reaction evidence="14 15">
        <text>tRNA(Ile) + L-isoleucine + ATP = L-isoleucyl-tRNA(Ile) + AMP + diphosphate</text>
        <dbReference type="Rhea" id="RHEA:11060"/>
        <dbReference type="Rhea" id="RHEA-COMP:9666"/>
        <dbReference type="Rhea" id="RHEA-COMP:9695"/>
        <dbReference type="ChEBI" id="CHEBI:30616"/>
        <dbReference type="ChEBI" id="CHEBI:33019"/>
        <dbReference type="ChEBI" id="CHEBI:58045"/>
        <dbReference type="ChEBI" id="CHEBI:78442"/>
        <dbReference type="ChEBI" id="CHEBI:78528"/>
        <dbReference type="ChEBI" id="CHEBI:456215"/>
        <dbReference type="EC" id="6.1.1.5"/>
    </reaction>
</comment>
<dbReference type="SMART" id="SM00855">
    <property type="entry name" value="PGAM"/>
    <property type="match status" value="1"/>
</dbReference>
<dbReference type="GO" id="GO:0000049">
    <property type="term" value="F:tRNA binding"/>
    <property type="evidence" value="ECO:0007669"/>
    <property type="project" value="InterPro"/>
</dbReference>
<reference evidence="18 19" key="1">
    <citation type="journal article" date="2016" name="Nat. Commun.">
        <title>Thousands of microbial genomes shed light on interconnected biogeochemical processes in an aquifer system.</title>
        <authorList>
            <person name="Anantharaman K."/>
            <person name="Brown C.T."/>
            <person name="Hug L.A."/>
            <person name="Sharon I."/>
            <person name="Castelle C.J."/>
            <person name="Probst A.J."/>
            <person name="Thomas B.C."/>
            <person name="Singh A."/>
            <person name="Wilkins M.J."/>
            <person name="Karaoz U."/>
            <person name="Brodie E.L."/>
            <person name="Williams K.H."/>
            <person name="Hubbard S.S."/>
            <person name="Banfield J.F."/>
        </authorList>
    </citation>
    <scope>NUCLEOTIDE SEQUENCE [LARGE SCALE GENOMIC DNA]</scope>
</reference>
<dbReference type="GO" id="GO:0006428">
    <property type="term" value="P:isoleucyl-tRNA aminoacylation"/>
    <property type="evidence" value="ECO:0007669"/>
    <property type="project" value="UniProtKB-UniRule"/>
</dbReference>
<dbReference type="SUPFAM" id="SSF53254">
    <property type="entry name" value="Phosphoglycerate mutase-like"/>
    <property type="match status" value="1"/>
</dbReference>
<dbReference type="FunFam" id="3.40.50.620:FF:000063">
    <property type="entry name" value="Isoleucine--tRNA ligase"/>
    <property type="match status" value="1"/>
</dbReference>
<keyword evidence="5 15" id="KW-0963">Cytoplasm</keyword>
<evidence type="ECO:0000256" key="8">
    <source>
        <dbReference type="ARBA" id="ARBA00022741"/>
    </source>
</evidence>
<dbReference type="InterPro" id="IPR014729">
    <property type="entry name" value="Rossmann-like_a/b/a_fold"/>
</dbReference>
<accession>A0A1G2D5W2</accession>
<feature type="domain" description="Aminoacyl-tRNA synthetase class Ia" evidence="16">
    <location>
        <begin position="723"/>
        <end position="868"/>
    </location>
</feature>
<keyword evidence="6 15" id="KW-0436">Ligase</keyword>
<dbReference type="InterPro" id="IPR013155">
    <property type="entry name" value="M/V/L/I-tRNA-synth_anticd-bd"/>
</dbReference>
<evidence type="ECO:0000256" key="5">
    <source>
        <dbReference type="ARBA" id="ARBA00022490"/>
    </source>
</evidence>
<dbReference type="PRINTS" id="PR00984">
    <property type="entry name" value="TRNASYNTHILE"/>
</dbReference>
<dbReference type="GO" id="GO:0004822">
    <property type="term" value="F:isoleucine-tRNA ligase activity"/>
    <property type="evidence" value="ECO:0007669"/>
    <property type="project" value="UniProtKB-UniRule"/>
</dbReference>
<dbReference type="CDD" id="cd07067">
    <property type="entry name" value="HP_PGM_like"/>
    <property type="match status" value="1"/>
</dbReference>
<gene>
    <name evidence="15" type="primary">ileS</name>
    <name evidence="18" type="ORF">A3D65_05610</name>
</gene>
<dbReference type="PANTHER" id="PTHR42780">
    <property type="entry name" value="SOLEUCYL-TRNA SYNTHETASE"/>
    <property type="match status" value="1"/>
</dbReference>
<dbReference type="AlphaFoldDB" id="A0A1G2D5W2"/>